<proteinExistence type="predicted"/>
<name>A0A1R3JDH4_9ROSI</name>
<dbReference type="OrthoDB" id="1918246at2759"/>
<comment type="caution">
    <text evidence="1">The sequence shown here is derived from an EMBL/GenBank/DDBJ whole genome shotgun (WGS) entry which is preliminary data.</text>
</comment>
<evidence type="ECO:0000313" key="2">
    <source>
        <dbReference type="Proteomes" id="UP000187203"/>
    </source>
</evidence>
<accession>A0A1R3JDH4</accession>
<sequence length="44" mass="5092">MTRGFQIKNMEGDHSCGVSFKNKQVKSKMIAKKLHETIRETTPR</sequence>
<protein>
    <submittedName>
        <fullName evidence="1">Uncharacterized protein</fullName>
    </submittedName>
</protein>
<dbReference type="AlphaFoldDB" id="A0A1R3JDH4"/>
<keyword evidence="2" id="KW-1185">Reference proteome</keyword>
<gene>
    <name evidence="1" type="ORF">COLO4_17234</name>
</gene>
<organism evidence="1 2">
    <name type="scientific">Corchorus olitorius</name>
    <dbReference type="NCBI Taxonomy" id="93759"/>
    <lineage>
        <taxon>Eukaryota</taxon>
        <taxon>Viridiplantae</taxon>
        <taxon>Streptophyta</taxon>
        <taxon>Embryophyta</taxon>
        <taxon>Tracheophyta</taxon>
        <taxon>Spermatophyta</taxon>
        <taxon>Magnoliopsida</taxon>
        <taxon>eudicotyledons</taxon>
        <taxon>Gunneridae</taxon>
        <taxon>Pentapetalae</taxon>
        <taxon>rosids</taxon>
        <taxon>malvids</taxon>
        <taxon>Malvales</taxon>
        <taxon>Malvaceae</taxon>
        <taxon>Grewioideae</taxon>
        <taxon>Apeibeae</taxon>
        <taxon>Corchorus</taxon>
    </lineage>
</organism>
<reference evidence="2" key="1">
    <citation type="submission" date="2013-09" db="EMBL/GenBank/DDBJ databases">
        <title>Corchorus olitorius genome sequencing.</title>
        <authorList>
            <person name="Alam M."/>
            <person name="Haque M.S."/>
            <person name="Islam M.S."/>
            <person name="Emdad E.M."/>
            <person name="Islam M.M."/>
            <person name="Ahmed B."/>
            <person name="Halim A."/>
            <person name="Hossen Q.M.M."/>
            <person name="Hossain M.Z."/>
            <person name="Ahmed R."/>
            <person name="Khan M.M."/>
            <person name="Islam R."/>
            <person name="Rashid M.M."/>
            <person name="Khan S.A."/>
            <person name="Rahman M.S."/>
            <person name="Alam M."/>
            <person name="Yahiya A.S."/>
            <person name="Khan M.S."/>
            <person name="Azam M.S."/>
            <person name="Haque T."/>
            <person name="Lashkar M.Z.H."/>
            <person name="Akhand A.I."/>
            <person name="Morshed G."/>
            <person name="Roy S."/>
            <person name="Uddin K.S."/>
            <person name="Rabeya T."/>
            <person name="Hossain A.S."/>
            <person name="Chowdhury A."/>
            <person name="Snigdha A.R."/>
            <person name="Mortoza M.S."/>
            <person name="Matin S.A."/>
            <person name="Hoque S.M.E."/>
            <person name="Islam M.K."/>
            <person name="Roy D.K."/>
            <person name="Haider R."/>
            <person name="Moosa M.M."/>
            <person name="Elias S.M."/>
            <person name="Hasan A.M."/>
            <person name="Jahan S."/>
            <person name="Shafiuddin M."/>
            <person name="Mahmood N."/>
            <person name="Shommy N.S."/>
        </authorList>
    </citation>
    <scope>NUCLEOTIDE SEQUENCE [LARGE SCALE GENOMIC DNA]</scope>
    <source>
        <strain evidence="2">cv. O-4</strain>
    </source>
</reference>
<dbReference type="Proteomes" id="UP000187203">
    <property type="component" value="Unassembled WGS sequence"/>
</dbReference>
<dbReference type="EMBL" id="AWUE01016323">
    <property type="protein sequence ID" value="OMO92874.1"/>
    <property type="molecule type" value="Genomic_DNA"/>
</dbReference>
<evidence type="ECO:0000313" key="1">
    <source>
        <dbReference type="EMBL" id="OMO92874.1"/>
    </source>
</evidence>